<sequence>MRVNKQARTSSASQMVFPMHELGVSAGQGLRRKIYETRVLVASDAHLPYFDPSLLSMMRSTIHECGIQCVLWLGDLFDCHKYNHLVLADQRLIWKQEKQVIVDLLMLINEDLEKAGGYQMVSRGYHDNLWLNRHPGTEDMRSLIRNLDPAIATLMQQGRISISDSATLEGIPNVRGEMTWVFTHPLHYVPTPFQTPRELAQREQKHCIAAHAHHFDVARNAEQTFWTVEAGGIFRDKFIKVDARNETAWRRKKSGFWVIMEDAQPLGFCSGCASSTMGTSCSCVRSMQDIQTAR</sequence>
<proteinExistence type="predicted"/>
<evidence type="ECO:0000313" key="1">
    <source>
        <dbReference type="EMBL" id="GHO85328.1"/>
    </source>
</evidence>
<name>A0ABQ3VI79_9CHLR</name>
<evidence type="ECO:0000313" key="2">
    <source>
        <dbReference type="Proteomes" id="UP000635565"/>
    </source>
</evidence>
<reference evidence="1 2" key="1">
    <citation type="journal article" date="2021" name="Int. J. Syst. Evol. Microbiol.">
        <title>Reticulibacter mediterranei gen. nov., sp. nov., within the new family Reticulibacteraceae fam. nov., and Ktedonospora formicarum gen. nov., sp. nov., Ktedonobacter robiniae sp. nov., Dictyobacter formicarum sp. nov. and Dictyobacter arantiisoli sp. nov., belonging to the class Ktedonobacteria.</title>
        <authorList>
            <person name="Yabe S."/>
            <person name="Zheng Y."/>
            <person name="Wang C.M."/>
            <person name="Sakai Y."/>
            <person name="Abe K."/>
            <person name="Yokota A."/>
            <person name="Donadio S."/>
            <person name="Cavaletti L."/>
            <person name="Monciardini P."/>
        </authorList>
    </citation>
    <scope>NUCLEOTIDE SEQUENCE [LARGE SCALE GENOMIC DNA]</scope>
    <source>
        <strain evidence="1 2">SOSP1-9</strain>
    </source>
</reference>
<dbReference type="SUPFAM" id="SSF56300">
    <property type="entry name" value="Metallo-dependent phosphatases"/>
    <property type="match status" value="1"/>
</dbReference>
<dbReference type="Proteomes" id="UP000635565">
    <property type="component" value="Unassembled WGS sequence"/>
</dbReference>
<keyword evidence="2" id="KW-1185">Reference proteome</keyword>
<evidence type="ECO:0008006" key="3">
    <source>
        <dbReference type="Google" id="ProtNLM"/>
    </source>
</evidence>
<comment type="caution">
    <text evidence="1">The sequence shown here is derived from an EMBL/GenBank/DDBJ whole genome shotgun (WGS) entry which is preliminary data.</text>
</comment>
<gene>
    <name evidence="1" type="ORF">KSZ_33340</name>
</gene>
<dbReference type="InterPro" id="IPR029052">
    <property type="entry name" value="Metallo-depent_PP-like"/>
</dbReference>
<dbReference type="EMBL" id="BNJJ01000008">
    <property type="protein sequence ID" value="GHO85328.1"/>
    <property type="molecule type" value="Genomic_DNA"/>
</dbReference>
<organism evidence="1 2">
    <name type="scientific">Dictyobacter formicarum</name>
    <dbReference type="NCBI Taxonomy" id="2778368"/>
    <lineage>
        <taxon>Bacteria</taxon>
        <taxon>Bacillati</taxon>
        <taxon>Chloroflexota</taxon>
        <taxon>Ktedonobacteria</taxon>
        <taxon>Ktedonobacterales</taxon>
        <taxon>Dictyobacteraceae</taxon>
        <taxon>Dictyobacter</taxon>
    </lineage>
</organism>
<accession>A0ABQ3VI79</accession>
<protein>
    <recommendedName>
        <fullName evidence="3">Calcineurin-like phosphoesterase domain-containing protein</fullName>
    </recommendedName>
</protein>